<dbReference type="STRING" id="294746.A5DMB4"/>
<dbReference type="KEGG" id="pgu:PGUG_04415"/>
<evidence type="ECO:0000313" key="1">
    <source>
        <dbReference type="EMBL" id="EDK40317.2"/>
    </source>
</evidence>
<dbReference type="GeneID" id="5125464"/>
<proteinExistence type="predicted"/>
<accession>A5DMB4</accession>
<reference evidence="1 2" key="1">
    <citation type="journal article" date="2009" name="Nature">
        <title>Evolution of pathogenicity and sexual reproduction in eight Candida genomes.</title>
        <authorList>
            <person name="Butler G."/>
            <person name="Rasmussen M.D."/>
            <person name="Lin M.F."/>
            <person name="Santos M.A."/>
            <person name="Sakthikumar S."/>
            <person name="Munro C.A."/>
            <person name="Rheinbay E."/>
            <person name="Grabherr M."/>
            <person name="Forche A."/>
            <person name="Reedy J.L."/>
            <person name="Agrafioti I."/>
            <person name="Arnaud M.B."/>
            <person name="Bates S."/>
            <person name="Brown A.J."/>
            <person name="Brunke S."/>
            <person name="Costanzo M.C."/>
            <person name="Fitzpatrick D.A."/>
            <person name="de Groot P.W."/>
            <person name="Harris D."/>
            <person name="Hoyer L.L."/>
            <person name="Hube B."/>
            <person name="Klis F.M."/>
            <person name="Kodira C."/>
            <person name="Lennard N."/>
            <person name="Logue M.E."/>
            <person name="Martin R."/>
            <person name="Neiman A.M."/>
            <person name="Nikolaou E."/>
            <person name="Quail M.A."/>
            <person name="Quinn J."/>
            <person name="Santos M.C."/>
            <person name="Schmitzberger F.F."/>
            <person name="Sherlock G."/>
            <person name="Shah P."/>
            <person name="Silverstein K.A."/>
            <person name="Skrzypek M.S."/>
            <person name="Soll D."/>
            <person name="Staggs R."/>
            <person name="Stansfield I."/>
            <person name="Stumpf M.P."/>
            <person name="Sudbery P.E."/>
            <person name="Srikantha T."/>
            <person name="Zeng Q."/>
            <person name="Berman J."/>
            <person name="Berriman M."/>
            <person name="Heitman J."/>
            <person name="Gow N.A."/>
            <person name="Lorenz M.C."/>
            <person name="Birren B.W."/>
            <person name="Kellis M."/>
            <person name="Cuomo C.A."/>
        </authorList>
    </citation>
    <scope>NUCLEOTIDE SEQUENCE [LARGE SCALE GENOMIC DNA]</scope>
    <source>
        <strain evidence="2">ATCC 6260 / CBS 566 / DSM 6381 / JCM 1539 / NBRC 10279 / NRRL Y-324</strain>
    </source>
</reference>
<dbReference type="EMBL" id="CH408159">
    <property type="protein sequence ID" value="EDK40317.2"/>
    <property type="molecule type" value="Genomic_DNA"/>
</dbReference>
<name>A5DMB4_PICGU</name>
<dbReference type="Proteomes" id="UP000001997">
    <property type="component" value="Unassembled WGS sequence"/>
</dbReference>
<organism evidence="1 2">
    <name type="scientific">Meyerozyma guilliermondii (strain ATCC 6260 / CBS 566 / DSM 6381 / JCM 1539 / NBRC 10279 / NRRL Y-324)</name>
    <name type="common">Yeast</name>
    <name type="synonym">Candida guilliermondii</name>
    <dbReference type="NCBI Taxonomy" id="294746"/>
    <lineage>
        <taxon>Eukaryota</taxon>
        <taxon>Fungi</taxon>
        <taxon>Dikarya</taxon>
        <taxon>Ascomycota</taxon>
        <taxon>Saccharomycotina</taxon>
        <taxon>Pichiomycetes</taxon>
        <taxon>Debaryomycetaceae</taxon>
        <taxon>Meyerozyma</taxon>
    </lineage>
</organism>
<keyword evidence="2" id="KW-1185">Reference proteome</keyword>
<dbReference type="VEuPathDB" id="FungiDB:PGUG_04415"/>
<gene>
    <name evidence="1" type="ORF">PGUG_04415</name>
</gene>
<dbReference type="AlphaFoldDB" id="A5DMB4"/>
<dbReference type="OrthoDB" id="4703at2759"/>
<dbReference type="HOGENOM" id="CLU_1415651_0_0_1"/>
<dbReference type="RefSeq" id="XP_001483686.2">
    <property type="nucleotide sequence ID" value="XM_001483636.1"/>
</dbReference>
<sequence length="192" mass="21875">MAEPGSRQSRDLSFKHRFRLNFGFDQTYYDQCLAYKEAWQDKLFYVDEDILQQQSQFIAKPLKDPRNLDVPDTRLQPLQRTQLSNHVSEKTLEIELSRNNKSTLVKIPFGEGIPMNQLDRKGFLLNTGGQITSMKWLPRPHTTVGPSYLAVSVVSSSEGVEALISHKELGIFNTKVDASSNKMVSSIQIWKG</sequence>
<dbReference type="InParanoid" id="A5DMB4"/>
<evidence type="ECO:0000313" key="2">
    <source>
        <dbReference type="Proteomes" id="UP000001997"/>
    </source>
</evidence>
<protein>
    <submittedName>
        <fullName evidence="1">Uncharacterized protein</fullName>
    </submittedName>
</protein>
<dbReference type="eggNOG" id="ENOG502S1WJ">
    <property type="taxonomic scope" value="Eukaryota"/>
</dbReference>